<evidence type="ECO:0000313" key="2">
    <source>
        <dbReference type="Proteomes" id="UP000821845"/>
    </source>
</evidence>
<dbReference type="Proteomes" id="UP000821845">
    <property type="component" value="Chromosome 6"/>
</dbReference>
<organism evidence="1 2">
    <name type="scientific">Hyalomma asiaticum</name>
    <name type="common">Tick</name>
    <dbReference type="NCBI Taxonomy" id="266040"/>
    <lineage>
        <taxon>Eukaryota</taxon>
        <taxon>Metazoa</taxon>
        <taxon>Ecdysozoa</taxon>
        <taxon>Arthropoda</taxon>
        <taxon>Chelicerata</taxon>
        <taxon>Arachnida</taxon>
        <taxon>Acari</taxon>
        <taxon>Parasitiformes</taxon>
        <taxon>Ixodida</taxon>
        <taxon>Ixodoidea</taxon>
        <taxon>Ixodidae</taxon>
        <taxon>Hyalomminae</taxon>
        <taxon>Hyalomma</taxon>
    </lineage>
</organism>
<gene>
    <name evidence="1" type="ORF">HPB50_015830</name>
</gene>
<sequence length="324" mass="35919">MSQDSKDQGDKGSGSVSQPLSVRSADNEEMLLLDVNPVVRCPLLLLNLLLWFVGVFLMLGALRMFVESWDAEEDKRILERLDISGMLLSHVELLLLSFGFALFAISSCGCVGALRENTFLLKLYSLALTILIVANFVFGVVVFFVPGTMKTVIGTTMSEKLVVHYRDSEEIKDLVDAVQRYLKCCGMTQRNFRDWDNNIYFHCDIANPSYERCSVPPSCCRSESSFTGTFCGRSVLNLSDYEAWFRVHTGSCPDATKRYVNEHVMVIGGVCLIAVIVLAFVDMVTNAVIDEIDIIRRIYEHVSGANVEAPPALSAQPTISTGAL</sequence>
<reference evidence="1" key="1">
    <citation type="submission" date="2020-05" db="EMBL/GenBank/DDBJ databases">
        <title>Large-scale comparative analyses of tick genomes elucidate their genetic diversity and vector capacities.</title>
        <authorList>
            <person name="Jia N."/>
            <person name="Wang J."/>
            <person name="Shi W."/>
            <person name="Du L."/>
            <person name="Sun Y."/>
            <person name="Zhan W."/>
            <person name="Jiang J."/>
            <person name="Wang Q."/>
            <person name="Zhang B."/>
            <person name="Ji P."/>
            <person name="Sakyi L.B."/>
            <person name="Cui X."/>
            <person name="Yuan T."/>
            <person name="Jiang B."/>
            <person name="Yang W."/>
            <person name="Lam T.T.-Y."/>
            <person name="Chang Q."/>
            <person name="Ding S."/>
            <person name="Wang X."/>
            <person name="Zhu J."/>
            <person name="Ruan X."/>
            <person name="Zhao L."/>
            <person name="Wei J."/>
            <person name="Que T."/>
            <person name="Du C."/>
            <person name="Cheng J."/>
            <person name="Dai P."/>
            <person name="Han X."/>
            <person name="Huang E."/>
            <person name="Gao Y."/>
            <person name="Liu J."/>
            <person name="Shao H."/>
            <person name="Ye R."/>
            <person name="Li L."/>
            <person name="Wei W."/>
            <person name="Wang X."/>
            <person name="Wang C."/>
            <person name="Yang T."/>
            <person name="Huo Q."/>
            <person name="Li W."/>
            <person name="Guo W."/>
            <person name="Chen H."/>
            <person name="Zhou L."/>
            <person name="Ni X."/>
            <person name="Tian J."/>
            <person name="Zhou Y."/>
            <person name="Sheng Y."/>
            <person name="Liu T."/>
            <person name="Pan Y."/>
            <person name="Xia L."/>
            <person name="Li J."/>
            <person name="Zhao F."/>
            <person name="Cao W."/>
        </authorList>
    </citation>
    <scope>NUCLEOTIDE SEQUENCE</scope>
    <source>
        <strain evidence="1">Hyas-2018</strain>
    </source>
</reference>
<keyword evidence="2" id="KW-1185">Reference proteome</keyword>
<comment type="caution">
    <text evidence="1">The sequence shown here is derived from an EMBL/GenBank/DDBJ whole genome shotgun (WGS) entry which is preliminary data.</text>
</comment>
<name>A0ACB7RZR3_HYAAI</name>
<proteinExistence type="predicted"/>
<protein>
    <submittedName>
        <fullName evidence="1">Uncharacterized protein</fullName>
    </submittedName>
</protein>
<dbReference type="EMBL" id="CM023486">
    <property type="protein sequence ID" value="KAH6928427.1"/>
    <property type="molecule type" value="Genomic_DNA"/>
</dbReference>
<accession>A0ACB7RZR3</accession>
<evidence type="ECO:0000313" key="1">
    <source>
        <dbReference type="EMBL" id="KAH6928427.1"/>
    </source>
</evidence>